<dbReference type="PANTHER" id="PTHR42924">
    <property type="entry name" value="EXONUCLEASE"/>
    <property type="match status" value="1"/>
</dbReference>
<proteinExistence type="predicted"/>
<dbReference type="GO" id="GO:0005524">
    <property type="term" value="F:ATP binding"/>
    <property type="evidence" value="ECO:0007669"/>
    <property type="project" value="InterPro"/>
</dbReference>
<feature type="domain" description="Rad50/SbcC-type AAA" evidence="2">
    <location>
        <begin position="281"/>
        <end position="477"/>
    </location>
</feature>
<dbReference type="CDD" id="cd00267">
    <property type="entry name" value="ABC_ATPase"/>
    <property type="match status" value="1"/>
</dbReference>
<dbReference type="InterPro" id="IPR003959">
    <property type="entry name" value="ATPase_AAA_core"/>
</dbReference>
<dbReference type="GO" id="GO:0004534">
    <property type="term" value="F:5'-3' RNA exonuclease activity"/>
    <property type="evidence" value="ECO:0007669"/>
    <property type="project" value="TreeGrafter"/>
</dbReference>
<sequence length="866" mass="93976">MLADLQVHTPADFHQKYGDVGGPTPNQTFADRLVKAHADAGVTVIAVTDHNTLAWYPELAAAGRRHGVVVFPGIEFNVNKCHLMAIWECNEDGYRRGLQFLDVLFPPDGPPALSARREPSPTSTGSPLELVKLAATKYGALVLAPHSTAKGIGLFARSVCNISSQVAQSGFVVGFDVWGDEGAEVLRNPRYEFGDDVPAWFVSGDVRDFETVGKRAVYLKLGTPPTLEGLRQAFLMPEQRIRFPEHLRTKFGRVPGLRFIDDTEPTWPRMTRLTVEGGFHDRLAVELGPGLNAIIGGKGTGKSTAIEIMRHVCAGAAPKTSDNHKNRIANFSANATARLDIVTGDRLIYEIVRSGDDTPPQLLRNGADTGIDVNRRFGISVYGQRELALLPDDQDGLREFLAISADPELKGAQTRESASLRELEKLGAELGALESALAKSVDNEEKLKDVRDQLETASQRGAAQQVEASRELTAVQEEVSATVTWLSEIEPLAGRVETAAEAPDIRAHDSVPPALTAATAQVRSAILAAATMISDAARIAQNAVGPAVAEHNALVQERRHQINAALADAGLRDPDELARLQRTAAQLERAVAKVPDQRQRLEELRTTYIAQLESLRDIRGTISQLLQAAATTVSSTVGGRVRVTVRPLADRDDLLELLVTLVVGKYINRDQLVKLADAGPAQVASAIRGDEDQLVKLGVSKSTAGKLRELSPVGVRDIEKCATPDFIVVEINLGEPEQPRWLDVRKVSPGQKATAMLSLALVTGNNPLIIDQPEDDLDNRYIYDQVVRQLAEVANRRQIIVATHNPNIPILGDAEMIMALDANIDQSTVVACGAIDEPRVADAARQILEGGDKAFQDRARRYRAAR</sequence>
<dbReference type="InterPro" id="IPR052018">
    <property type="entry name" value="PHP_domain"/>
</dbReference>
<dbReference type="InterPro" id="IPR027417">
    <property type="entry name" value="P-loop_NTPase"/>
</dbReference>
<reference evidence="3 4" key="1">
    <citation type="submission" date="2023-07" db="EMBL/GenBank/DDBJ databases">
        <title>Sequencing the genomes of 1000 actinobacteria strains.</title>
        <authorList>
            <person name="Klenk H.-P."/>
        </authorList>
    </citation>
    <scope>NUCLEOTIDE SEQUENCE [LARGE SCALE GENOMIC DNA]</scope>
    <source>
        <strain evidence="3 4">DSM 44711</strain>
    </source>
</reference>
<dbReference type="SUPFAM" id="SSF89550">
    <property type="entry name" value="PHP domain-like"/>
    <property type="match status" value="1"/>
</dbReference>
<dbReference type="GO" id="GO:0006302">
    <property type="term" value="P:double-strand break repair"/>
    <property type="evidence" value="ECO:0007669"/>
    <property type="project" value="InterPro"/>
</dbReference>
<dbReference type="PANTHER" id="PTHR42924:SF3">
    <property type="entry name" value="POLYMERASE_HISTIDINOL PHOSPHATASE N-TERMINAL DOMAIN-CONTAINING PROTEIN"/>
    <property type="match status" value="1"/>
</dbReference>
<dbReference type="NCBIfam" id="NF045780">
    <property type="entry name" value="TrlF_fam_ATP"/>
    <property type="match status" value="1"/>
</dbReference>
<evidence type="ECO:0000259" key="1">
    <source>
        <dbReference type="Pfam" id="PF13304"/>
    </source>
</evidence>
<dbReference type="Pfam" id="PF13304">
    <property type="entry name" value="AAA_21"/>
    <property type="match status" value="1"/>
</dbReference>
<comment type="caution">
    <text evidence="3">The sequence shown here is derived from an EMBL/GenBank/DDBJ whole genome shotgun (WGS) entry which is preliminary data.</text>
</comment>
<dbReference type="EMBL" id="JAVDYC010000001">
    <property type="protein sequence ID" value="MDR7320824.1"/>
    <property type="molecule type" value="Genomic_DNA"/>
</dbReference>
<evidence type="ECO:0000313" key="3">
    <source>
        <dbReference type="EMBL" id="MDR7320824.1"/>
    </source>
</evidence>
<dbReference type="GO" id="GO:0016887">
    <property type="term" value="F:ATP hydrolysis activity"/>
    <property type="evidence" value="ECO:0007669"/>
    <property type="project" value="InterPro"/>
</dbReference>
<organism evidence="3 4">
    <name type="scientific">Catenuloplanes niger</name>
    <dbReference type="NCBI Taxonomy" id="587534"/>
    <lineage>
        <taxon>Bacteria</taxon>
        <taxon>Bacillati</taxon>
        <taxon>Actinomycetota</taxon>
        <taxon>Actinomycetes</taxon>
        <taxon>Micromonosporales</taxon>
        <taxon>Micromonosporaceae</taxon>
        <taxon>Catenuloplanes</taxon>
    </lineage>
</organism>
<dbReference type="InterPro" id="IPR054787">
    <property type="entry name" value="TrlF_ATPase"/>
</dbReference>
<dbReference type="InterPro" id="IPR038729">
    <property type="entry name" value="Rad50/SbcC_AAA"/>
</dbReference>
<dbReference type="SUPFAM" id="SSF52540">
    <property type="entry name" value="P-loop containing nucleoside triphosphate hydrolases"/>
    <property type="match status" value="1"/>
</dbReference>
<name>A0AAE3ZJ13_9ACTN</name>
<feature type="domain" description="ATPase AAA-type core" evidence="1">
    <location>
        <begin position="735"/>
        <end position="808"/>
    </location>
</feature>
<accession>A0AAE3ZJ13</accession>
<dbReference type="Pfam" id="PF13476">
    <property type="entry name" value="AAA_23"/>
    <property type="match status" value="1"/>
</dbReference>
<dbReference type="GO" id="GO:0035312">
    <property type="term" value="F:5'-3' DNA exonuclease activity"/>
    <property type="evidence" value="ECO:0007669"/>
    <property type="project" value="TreeGrafter"/>
</dbReference>
<dbReference type="Gene3D" id="3.20.20.140">
    <property type="entry name" value="Metal-dependent hydrolases"/>
    <property type="match status" value="1"/>
</dbReference>
<gene>
    <name evidence="3" type="ORF">J2S44_001074</name>
</gene>
<keyword evidence="4" id="KW-1185">Reference proteome</keyword>
<evidence type="ECO:0000313" key="4">
    <source>
        <dbReference type="Proteomes" id="UP001183629"/>
    </source>
</evidence>
<dbReference type="Gene3D" id="3.40.50.300">
    <property type="entry name" value="P-loop containing nucleotide triphosphate hydrolases"/>
    <property type="match status" value="2"/>
</dbReference>
<protein>
    <submittedName>
        <fullName evidence="3">ABC-type enterochelin transport system ATPase subunit</fullName>
    </submittedName>
</protein>
<evidence type="ECO:0000259" key="2">
    <source>
        <dbReference type="Pfam" id="PF13476"/>
    </source>
</evidence>
<dbReference type="AlphaFoldDB" id="A0AAE3ZJ13"/>
<dbReference type="Proteomes" id="UP001183629">
    <property type="component" value="Unassembled WGS sequence"/>
</dbReference>
<dbReference type="InterPro" id="IPR016195">
    <property type="entry name" value="Pol/histidinol_Pase-like"/>
</dbReference>